<keyword evidence="2" id="KW-1185">Reference proteome</keyword>
<gene>
    <name evidence="1" type="ORF">NIES2135_22260</name>
</gene>
<dbReference type="EMBL" id="AP018203">
    <property type="protein sequence ID" value="BAY55403.1"/>
    <property type="molecule type" value="Genomic_DNA"/>
</dbReference>
<accession>A0A1Z4JFH1</accession>
<dbReference type="Proteomes" id="UP000217895">
    <property type="component" value="Chromosome"/>
</dbReference>
<evidence type="ECO:0000313" key="2">
    <source>
        <dbReference type="Proteomes" id="UP000217895"/>
    </source>
</evidence>
<proteinExistence type="predicted"/>
<protein>
    <submittedName>
        <fullName evidence="1">Uncharacterized protein</fullName>
    </submittedName>
</protein>
<evidence type="ECO:0000313" key="1">
    <source>
        <dbReference type="EMBL" id="BAY55403.1"/>
    </source>
</evidence>
<name>A0A1Z4JFH1_LEPBY</name>
<sequence>MISSLAPQDTQNWLQSSVHSFFTTCNWENQAQYSTAEEVAMLEQAVAPEVLTELSFELKVKQFFAAMRWDGTPAVTMAVAPEPERLSDELTESKFTLTDFSNLF</sequence>
<dbReference type="AlphaFoldDB" id="A0A1Z4JFH1"/>
<reference evidence="1 2" key="1">
    <citation type="submission" date="2017-06" db="EMBL/GenBank/DDBJ databases">
        <title>Genome sequencing of cyanobaciteial culture collection at National Institute for Environmental Studies (NIES).</title>
        <authorList>
            <person name="Hirose Y."/>
            <person name="Shimura Y."/>
            <person name="Fujisawa T."/>
            <person name="Nakamura Y."/>
            <person name="Kawachi M."/>
        </authorList>
    </citation>
    <scope>NUCLEOTIDE SEQUENCE [LARGE SCALE GENOMIC DNA]</scope>
    <source>
        <strain evidence="1 2">NIES-2135</strain>
    </source>
</reference>
<organism evidence="1 2">
    <name type="scientific">Leptolyngbya boryana NIES-2135</name>
    <dbReference type="NCBI Taxonomy" id="1973484"/>
    <lineage>
        <taxon>Bacteria</taxon>
        <taxon>Bacillati</taxon>
        <taxon>Cyanobacteriota</taxon>
        <taxon>Cyanophyceae</taxon>
        <taxon>Leptolyngbyales</taxon>
        <taxon>Leptolyngbyaceae</taxon>
        <taxon>Leptolyngbya group</taxon>
        <taxon>Leptolyngbya</taxon>
    </lineage>
</organism>